<accession>A0A0A9DPH1</accession>
<dbReference type="AlphaFoldDB" id="A0A0A9DPH1"/>
<dbReference type="EMBL" id="GBRH01210340">
    <property type="protein sequence ID" value="JAD87555.1"/>
    <property type="molecule type" value="Transcribed_RNA"/>
</dbReference>
<reference evidence="1" key="2">
    <citation type="journal article" date="2015" name="Data Brief">
        <title>Shoot transcriptome of the giant reed, Arundo donax.</title>
        <authorList>
            <person name="Barrero R.A."/>
            <person name="Guerrero F.D."/>
            <person name="Moolhuijzen P."/>
            <person name="Goolsby J.A."/>
            <person name="Tidwell J."/>
            <person name="Bellgard S.E."/>
            <person name="Bellgard M.I."/>
        </authorList>
    </citation>
    <scope>NUCLEOTIDE SEQUENCE</scope>
    <source>
        <tissue evidence="1">Shoot tissue taken approximately 20 cm above the soil surface</tissue>
    </source>
</reference>
<name>A0A0A9DPH1_ARUDO</name>
<protein>
    <submittedName>
        <fullName evidence="1">Uncharacterized protein</fullName>
    </submittedName>
</protein>
<proteinExistence type="predicted"/>
<reference evidence="1" key="1">
    <citation type="submission" date="2014-09" db="EMBL/GenBank/DDBJ databases">
        <authorList>
            <person name="Magalhaes I.L.F."/>
            <person name="Oliveira U."/>
            <person name="Santos F.R."/>
            <person name="Vidigal T.H.D.A."/>
            <person name="Brescovit A.D."/>
            <person name="Santos A.J."/>
        </authorList>
    </citation>
    <scope>NUCLEOTIDE SEQUENCE</scope>
    <source>
        <tissue evidence="1">Shoot tissue taken approximately 20 cm above the soil surface</tissue>
    </source>
</reference>
<sequence length="132" mass="14349">MEHSPVEHFGASSMRKYGHLSNAIPPDTKDQEIKPVRLGALRLAVDVAAAVTHGEVPLARAVAERLAVPRPPLPRRHLPLRRPDVAGAEHLAAEPDALQDAEVARVHGQVLQHLVMARGPIGRGDVHRPREV</sequence>
<organism evidence="1">
    <name type="scientific">Arundo donax</name>
    <name type="common">Giant reed</name>
    <name type="synonym">Donax arundinaceus</name>
    <dbReference type="NCBI Taxonomy" id="35708"/>
    <lineage>
        <taxon>Eukaryota</taxon>
        <taxon>Viridiplantae</taxon>
        <taxon>Streptophyta</taxon>
        <taxon>Embryophyta</taxon>
        <taxon>Tracheophyta</taxon>
        <taxon>Spermatophyta</taxon>
        <taxon>Magnoliopsida</taxon>
        <taxon>Liliopsida</taxon>
        <taxon>Poales</taxon>
        <taxon>Poaceae</taxon>
        <taxon>PACMAD clade</taxon>
        <taxon>Arundinoideae</taxon>
        <taxon>Arundineae</taxon>
        <taxon>Arundo</taxon>
    </lineage>
</organism>
<evidence type="ECO:0000313" key="1">
    <source>
        <dbReference type="EMBL" id="JAD87555.1"/>
    </source>
</evidence>